<dbReference type="InterPro" id="IPR000073">
    <property type="entry name" value="AB_hydrolase_1"/>
</dbReference>
<evidence type="ECO:0000259" key="1">
    <source>
        <dbReference type="Pfam" id="PF12697"/>
    </source>
</evidence>
<accession>A0A2C5Y299</accession>
<proteinExistence type="predicted"/>
<dbReference type="OrthoDB" id="94039at2759"/>
<dbReference type="EMBL" id="NJET01000106">
    <property type="protein sequence ID" value="PHH61362.1"/>
    <property type="molecule type" value="Genomic_DNA"/>
</dbReference>
<reference evidence="2 3" key="1">
    <citation type="submission" date="2017-06" db="EMBL/GenBank/DDBJ databases">
        <title>Ant-infecting Ophiocordyceps genomes reveal a high diversity of potential behavioral manipulation genes and a possible major role for enterotoxins.</title>
        <authorList>
            <person name="De Bekker C."/>
            <person name="Evans H.C."/>
            <person name="Brachmann A."/>
            <person name="Hughes D.P."/>
        </authorList>
    </citation>
    <scope>NUCLEOTIDE SEQUENCE [LARGE SCALE GENOMIC DNA]</scope>
    <source>
        <strain evidence="2 3">Map64</strain>
    </source>
</reference>
<dbReference type="AlphaFoldDB" id="A0A2C5Y299"/>
<dbReference type="Gene3D" id="3.40.50.1820">
    <property type="entry name" value="alpha/beta hydrolase"/>
    <property type="match status" value="1"/>
</dbReference>
<comment type="caution">
    <text evidence="2">The sequence shown here is derived from an EMBL/GenBank/DDBJ whole genome shotgun (WGS) entry which is preliminary data.</text>
</comment>
<keyword evidence="3" id="KW-1185">Reference proteome</keyword>
<dbReference type="Proteomes" id="UP000226192">
    <property type="component" value="Unassembled WGS sequence"/>
</dbReference>
<dbReference type="STRING" id="1399860.A0A2C5Y299"/>
<sequence length="432" mass="48317">MSAVYDILEHTIQASHIREYARATAQSQDEPLLLHVKQYVPKDNAQPQRGDLTIIGAHANGFPKELYEPLWDDLHAQCLELKMGIRAIWIFDAAWQGLSGLLNHGRLGDDPCWNDVARDMMHMINTFRMPRPIIGIGHSFGGNCLVNLSLLHPRLLETIILIDPIIGSCTLSPESLAHQPIGSSIRRRVRWPSRAAAAQSMRSKPFYQAWDPRVLDKWLQYGLCSLAQHHESSQDDSQQVTLTTTRDQEVFTYFRPSWPAFDPSGSKIIHPHLVPDVSHSPDSLAAIFPVYRPESINTMDRLPHVRSPVLYITGGLSFTALPMFSGHGDGSGGSWLHTTGIGTGGSGGAAVGRVGQLIHPDHGHLIPFEIPSYCALHAASWIRCHLDCWWKNEVQFDHWARKPLAEKTTVSDEYKRRIGVTPQQIAKDKAML</sequence>
<evidence type="ECO:0000313" key="3">
    <source>
        <dbReference type="Proteomes" id="UP000226192"/>
    </source>
</evidence>
<name>A0A2C5Y299_9HYPO</name>
<dbReference type="Pfam" id="PF12697">
    <property type="entry name" value="Abhydrolase_6"/>
    <property type="match status" value="1"/>
</dbReference>
<dbReference type="SUPFAM" id="SSF53474">
    <property type="entry name" value="alpha/beta-Hydrolases"/>
    <property type="match status" value="1"/>
</dbReference>
<feature type="domain" description="AB hydrolase-1" evidence="1">
    <location>
        <begin position="81"/>
        <end position="281"/>
    </location>
</feature>
<dbReference type="InterPro" id="IPR029058">
    <property type="entry name" value="AB_hydrolase_fold"/>
</dbReference>
<protein>
    <recommendedName>
        <fullName evidence="1">AB hydrolase-1 domain-containing protein</fullName>
    </recommendedName>
</protein>
<organism evidence="2 3">
    <name type="scientific">Ophiocordyceps australis</name>
    <dbReference type="NCBI Taxonomy" id="1399860"/>
    <lineage>
        <taxon>Eukaryota</taxon>
        <taxon>Fungi</taxon>
        <taxon>Dikarya</taxon>
        <taxon>Ascomycota</taxon>
        <taxon>Pezizomycotina</taxon>
        <taxon>Sordariomycetes</taxon>
        <taxon>Hypocreomycetidae</taxon>
        <taxon>Hypocreales</taxon>
        <taxon>Ophiocordycipitaceae</taxon>
        <taxon>Ophiocordyceps</taxon>
    </lineage>
</organism>
<gene>
    <name evidence="2" type="ORF">CDD81_440</name>
</gene>
<evidence type="ECO:0000313" key="2">
    <source>
        <dbReference type="EMBL" id="PHH61362.1"/>
    </source>
</evidence>